<dbReference type="Gene3D" id="2.40.10.120">
    <property type="match status" value="1"/>
</dbReference>
<dbReference type="SUPFAM" id="SSF50156">
    <property type="entry name" value="PDZ domain-like"/>
    <property type="match status" value="1"/>
</dbReference>
<dbReference type="PRINTS" id="PR00834">
    <property type="entry name" value="PROTEASES2C"/>
</dbReference>
<dbReference type="Pfam" id="PF13180">
    <property type="entry name" value="PDZ_2"/>
    <property type="match status" value="1"/>
</dbReference>
<comment type="similarity">
    <text evidence="1">Belongs to the peptidase S1C family.</text>
</comment>
<dbReference type="EMBL" id="CP012159">
    <property type="protein sequence ID" value="AKT43365.1"/>
    <property type="molecule type" value="Genomic_DNA"/>
</dbReference>
<dbReference type="GO" id="GO:0004252">
    <property type="term" value="F:serine-type endopeptidase activity"/>
    <property type="evidence" value="ECO:0007669"/>
    <property type="project" value="InterPro"/>
</dbReference>
<evidence type="ECO:0000256" key="2">
    <source>
        <dbReference type="ARBA" id="ARBA00022670"/>
    </source>
</evidence>
<organism evidence="5 6">
    <name type="scientific">Chondromyces crocatus</name>
    <dbReference type="NCBI Taxonomy" id="52"/>
    <lineage>
        <taxon>Bacteria</taxon>
        <taxon>Pseudomonadati</taxon>
        <taxon>Myxococcota</taxon>
        <taxon>Polyangia</taxon>
        <taxon>Polyangiales</taxon>
        <taxon>Polyangiaceae</taxon>
        <taxon>Chondromyces</taxon>
    </lineage>
</organism>
<evidence type="ECO:0000256" key="3">
    <source>
        <dbReference type="ARBA" id="ARBA00022801"/>
    </source>
</evidence>
<keyword evidence="2 5" id="KW-0645">Protease</keyword>
<dbReference type="InterPro" id="IPR009003">
    <property type="entry name" value="Peptidase_S1_PA"/>
</dbReference>
<dbReference type="RefSeq" id="WP_245678075.1">
    <property type="nucleotide sequence ID" value="NZ_CP012159.1"/>
</dbReference>
<accession>A0A0K1ER03</accession>
<reference evidence="5 6" key="1">
    <citation type="submission" date="2015-07" db="EMBL/GenBank/DDBJ databases">
        <title>Genome analysis of myxobacterium Chondromyces crocatus Cm c5 reveals a high potential for natural compound synthesis and the genetic basis for the loss of fruiting body formation.</title>
        <authorList>
            <person name="Zaburannyi N."/>
            <person name="Bunk B."/>
            <person name="Maier J."/>
            <person name="Overmann J."/>
            <person name="Mueller R."/>
        </authorList>
    </citation>
    <scope>NUCLEOTIDE SEQUENCE [LARGE SCALE GENOMIC DNA]</scope>
    <source>
        <strain evidence="5 6">Cm c5</strain>
    </source>
</reference>
<dbReference type="PANTHER" id="PTHR22939">
    <property type="entry name" value="SERINE PROTEASE FAMILY S1C HTRA-RELATED"/>
    <property type="match status" value="1"/>
</dbReference>
<evidence type="ECO:0000313" key="5">
    <source>
        <dbReference type="EMBL" id="AKT43365.1"/>
    </source>
</evidence>
<keyword evidence="6" id="KW-1185">Reference proteome</keyword>
<proteinExistence type="inferred from homology"/>
<dbReference type="Pfam" id="PF13365">
    <property type="entry name" value="Trypsin_2"/>
    <property type="match status" value="1"/>
</dbReference>
<evidence type="ECO:0000256" key="1">
    <source>
        <dbReference type="ARBA" id="ARBA00010541"/>
    </source>
</evidence>
<evidence type="ECO:0000313" key="6">
    <source>
        <dbReference type="Proteomes" id="UP000067626"/>
    </source>
</evidence>
<keyword evidence="3" id="KW-0378">Hydrolase</keyword>
<sequence length="333" mass="35449">MSPPPAPAVVNSEGMPSSFAPLAQQADPAVATVKARVERPGRLGRKRTVAEGLGTAFVYNSDGYLLTNNHVIEDATDIVVSFVDERELQASVIGRDKRTDVAVLKVEEKGLPALPLGDSDVIQVGDWVVAIGNPFGLSHTVSAGILSAKGRTRDDVKGLDPSGYFSFLQTDASINPGNSGGPLLNLRGEVVGINAAVRANANNIGFAIPINMVKQLLPMLLREGRIRRSAIGVVVDSLNAIEAARLKRPDRKGAWVKSVAAGGPADKAGVAPDDVILAFDGKLVSNPNELRWLVSIAGVNKPVSLRLGRHERVFDVRVTLGEQQEVPEEQEER</sequence>
<dbReference type="Proteomes" id="UP000067626">
    <property type="component" value="Chromosome"/>
</dbReference>
<dbReference type="AlphaFoldDB" id="A0A0K1ER03"/>
<dbReference type="PANTHER" id="PTHR22939:SF129">
    <property type="entry name" value="SERINE PROTEASE HTRA2, MITOCHONDRIAL"/>
    <property type="match status" value="1"/>
</dbReference>
<feature type="domain" description="PDZ" evidence="4">
    <location>
        <begin position="220"/>
        <end position="311"/>
    </location>
</feature>
<dbReference type="PROSITE" id="PS50106">
    <property type="entry name" value="PDZ"/>
    <property type="match status" value="1"/>
</dbReference>
<dbReference type="KEGG" id="ccro:CMC5_075970"/>
<protein>
    <submittedName>
        <fullName evidence="5">Serine endoprotease</fullName>
    </submittedName>
</protein>
<dbReference type="Gene3D" id="2.30.42.10">
    <property type="match status" value="1"/>
</dbReference>
<dbReference type="SMART" id="SM00228">
    <property type="entry name" value="PDZ"/>
    <property type="match status" value="1"/>
</dbReference>
<dbReference type="InterPro" id="IPR001478">
    <property type="entry name" value="PDZ"/>
</dbReference>
<dbReference type="InterPro" id="IPR001940">
    <property type="entry name" value="Peptidase_S1C"/>
</dbReference>
<evidence type="ECO:0000259" key="4">
    <source>
        <dbReference type="PROSITE" id="PS50106"/>
    </source>
</evidence>
<dbReference type="SUPFAM" id="SSF50494">
    <property type="entry name" value="Trypsin-like serine proteases"/>
    <property type="match status" value="1"/>
</dbReference>
<dbReference type="GO" id="GO:0006508">
    <property type="term" value="P:proteolysis"/>
    <property type="evidence" value="ECO:0007669"/>
    <property type="project" value="UniProtKB-KW"/>
</dbReference>
<dbReference type="STRING" id="52.CMC5_075970"/>
<gene>
    <name evidence="5" type="primary">degS</name>
    <name evidence="5" type="ORF">CMC5_075970</name>
</gene>
<dbReference type="InterPro" id="IPR036034">
    <property type="entry name" value="PDZ_sf"/>
</dbReference>
<name>A0A0K1ER03_CHOCO</name>